<evidence type="ECO:0000256" key="3">
    <source>
        <dbReference type="ARBA" id="ARBA00018111"/>
    </source>
</evidence>
<accession>A0A087AK43</accession>
<evidence type="ECO:0000256" key="4">
    <source>
        <dbReference type="ARBA" id="ARBA00022490"/>
    </source>
</evidence>
<comment type="similarity">
    <text evidence="2">Belongs to the RecX family.</text>
</comment>
<comment type="caution">
    <text evidence="7">The sequence shown here is derived from an EMBL/GenBank/DDBJ whole genome shotgun (WGS) entry which is preliminary data.</text>
</comment>
<dbReference type="Proteomes" id="UP000029074">
    <property type="component" value="Unassembled WGS sequence"/>
</dbReference>
<protein>
    <recommendedName>
        <fullName evidence="3">Regulatory protein RecX</fullName>
    </recommendedName>
</protein>
<feature type="compositionally biased region" description="Basic and acidic residues" evidence="5">
    <location>
        <begin position="72"/>
        <end position="89"/>
    </location>
</feature>
<reference evidence="7 8" key="1">
    <citation type="submission" date="2014-03" db="EMBL/GenBank/DDBJ databases">
        <title>Genomics of Bifidobacteria.</title>
        <authorList>
            <person name="Ventura M."/>
            <person name="Milani C."/>
            <person name="Lugli G.A."/>
        </authorList>
    </citation>
    <scope>NUCLEOTIDE SEQUENCE [LARGE SCALE GENOMIC DNA]</scope>
    <source>
        <strain evidence="7 8">LMG 11596</strain>
    </source>
</reference>
<name>A0A087AK43_9BIFI</name>
<evidence type="ECO:0000256" key="1">
    <source>
        <dbReference type="ARBA" id="ARBA00004496"/>
    </source>
</evidence>
<evidence type="ECO:0000313" key="7">
    <source>
        <dbReference type="EMBL" id="KFI59143.1"/>
    </source>
</evidence>
<dbReference type="RefSeq" id="WP_238548623.1">
    <property type="nucleotide sequence ID" value="NZ_JGYW01000004.1"/>
</dbReference>
<dbReference type="GO" id="GO:0005737">
    <property type="term" value="C:cytoplasm"/>
    <property type="evidence" value="ECO:0007669"/>
    <property type="project" value="UniProtKB-SubCell"/>
</dbReference>
<evidence type="ECO:0000256" key="5">
    <source>
        <dbReference type="SAM" id="MobiDB-lite"/>
    </source>
</evidence>
<comment type="subcellular location">
    <subcellularLocation>
        <location evidence="1">Cytoplasm</location>
    </subcellularLocation>
</comment>
<dbReference type="Gene3D" id="1.10.10.10">
    <property type="entry name" value="Winged helix-like DNA-binding domain superfamily/Winged helix DNA-binding domain"/>
    <property type="match status" value="1"/>
</dbReference>
<evidence type="ECO:0000259" key="6">
    <source>
        <dbReference type="Pfam" id="PF21982"/>
    </source>
</evidence>
<feature type="compositionally biased region" description="Low complexity" evidence="5">
    <location>
        <begin position="18"/>
        <end position="31"/>
    </location>
</feature>
<feature type="region of interest" description="Disordered" evidence="5">
    <location>
        <begin position="1"/>
        <end position="33"/>
    </location>
</feature>
<dbReference type="PANTHER" id="PTHR33602:SF1">
    <property type="entry name" value="REGULATORY PROTEIN RECX FAMILY PROTEIN"/>
    <property type="match status" value="1"/>
</dbReference>
<sequence length="268" mass="28611">MISAEEFLSRHAATSPGASASMDASSADASDNGVVTGECSVARECGVPAECGMSAEHGGPARYGMPAGGAHDGVHRGMHGDARKRDGNRGTHASRQVSMKRRSRHGGFAFVPAADGMDRQACMDTALRLLDASSRSTGAMRERLGERGFEAEVIESVMDRLAELGYMDDAAVGRSLMRSCLHKHMGEQGVRHTLLRKGVARSCVDAVIAQGRDEGLFEQSAWELGQTVAAKTRGVERQARLRRFWSAGARKGHGSADLRRVADELFAA</sequence>
<feature type="region of interest" description="Disordered" evidence="5">
    <location>
        <begin position="62"/>
        <end position="102"/>
    </location>
</feature>
<dbReference type="InterPro" id="IPR003783">
    <property type="entry name" value="Regulatory_RecX"/>
</dbReference>
<organism evidence="7 8">
    <name type="scientific">Bifidobacterium gallicum DSM 20093 = LMG 11596</name>
    <dbReference type="NCBI Taxonomy" id="561180"/>
    <lineage>
        <taxon>Bacteria</taxon>
        <taxon>Bacillati</taxon>
        <taxon>Actinomycetota</taxon>
        <taxon>Actinomycetes</taxon>
        <taxon>Bifidobacteriales</taxon>
        <taxon>Bifidobacteriaceae</taxon>
        <taxon>Bifidobacterium</taxon>
    </lineage>
</organism>
<dbReference type="InterPro" id="IPR053926">
    <property type="entry name" value="RecX_HTH_1st"/>
</dbReference>
<dbReference type="Pfam" id="PF21982">
    <property type="entry name" value="RecX_HTH1"/>
    <property type="match status" value="1"/>
</dbReference>
<dbReference type="EMBL" id="JGYW01000004">
    <property type="protein sequence ID" value="KFI59143.1"/>
    <property type="molecule type" value="Genomic_DNA"/>
</dbReference>
<keyword evidence="4" id="KW-0963">Cytoplasm</keyword>
<proteinExistence type="inferred from homology"/>
<dbReference type="GO" id="GO:0006282">
    <property type="term" value="P:regulation of DNA repair"/>
    <property type="evidence" value="ECO:0007669"/>
    <property type="project" value="InterPro"/>
</dbReference>
<feature type="domain" description="RecX first three-helical" evidence="6">
    <location>
        <begin position="122"/>
        <end position="161"/>
    </location>
</feature>
<dbReference type="PANTHER" id="PTHR33602">
    <property type="entry name" value="REGULATORY PROTEIN RECX FAMILY PROTEIN"/>
    <property type="match status" value="1"/>
</dbReference>
<evidence type="ECO:0000256" key="2">
    <source>
        <dbReference type="ARBA" id="ARBA00009695"/>
    </source>
</evidence>
<gene>
    <name evidence="7" type="ORF">BGLCM_0729</name>
</gene>
<dbReference type="InterPro" id="IPR036388">
    <property type="entry name" value="WH-like_DNA-bd_sf"/>
</dbReference>
<evidence type="ECO:0000313" key="8">
    <source>
        <dbReference type="Proteomes" id="UP000029074"/>
    </source>
</evidence>
<dbReference type="AlphaFoldDB" id="A0A087AK43"/>
<keyword evidence="8" id="KW-1185">Reference proteome</keyword>